<dbReference type="Proteomes" id="UP000245133">
    <property type="component" value="Unassembled WGS sequence"/>
</dbReference>
<dbReference type="PANTHER" id="PTHR30160">
    <property type="entry name" value="TETRAACYLDISACCHARIDE 4'-KINASE-RELATED"/>
    <property type="match status" value="1"/>
</dbReference>
<dbReference type="GO" id="GO:0008713">
    <property type="term" value="F:ADP-heptose-lipopolysaccharide heptosyltransferase activity"/>
    <property type="evidence" value="ECO:0007669"/>
    <property type="project" value="UniProtKB-EC"/>
</dbReference>
<dbReference type="InterPro" id="IPR011910">
    <property type="entry name" value="RfaF"/>
</dbReference>
<dbReference type="PANTHER" id="PTHR30160:SF1">
    <property type="entry name" value="LIPOPOLYSACCHARIDE 1,2-N-ACETYLGLUCOSAMINETRANSFERASE-RELATED"/>
    <property type="match status" value="1"/>
</dbReference>
<accession>A0A2P2DX17</accession>
<comment type="caution">
    <text evidence="6">The sequence shown here is derived from an EMBL/GenBank/DDBJ whole genome shotgun (WGS) entry which is preliminary data.</text>
</comment>
<evidence type="ECO:0000256" key="5">
    <source>
        <dbReference type="ARBA" id="ARBA00047503"/>
    </source>
</evidence>
<dbReference type="InterPro" id="IPR051199">
    <property type="entry name" value="LPS_LOS_Heptosyltrfase"/>
</dbReference>
<dbReference type="GO" id="GO:0009244">
    <property type="term" value="P:lipopolysaccharide core region biosynthetic process"/>
    <property type="evidence" value="ECO:0007669"/>
    <property type="project" value="TreeGrafter"/>
</dbReference>
<name>A0A2P2DX17_9LEPT</name>
<reference evidence="6 7" key="1">
    <citation type="submission" date="2018-02" db="EMBL/GenBank/DDBJ databases">
        <title>Novel Leptospira species isolated from soil and water in Japan.</title>
        <authorList>
            <person name="Nakao R."/>
            <person name="Masuzawa T."/>
        </authorList>
    </citation>
    <scope>NUCLEOTIDE SEQUENCE [LARGE SCALE GENOMIC DNA]</scope>
    <source>
        <strain evidence="6 7">YH101</strain>
    </source>
</reference>
<evidence type="ECO:0000256" key="1">
    <source>
        <dbReference type="ARBA" id="ARBA00022676"/>
    </source>
</evidence>
<dbReference type="Pfam" id="PF01075">
    <property type="entry name" value="Glyco_transf_9"/>
    <property type="match status" value="1"/>
</dbReference>
<evidence type="ECO:0000313" key="7">
    <source>
        <dbReference type="Proteomes" id="UP000245133"/>
    </source>
</evidence>
<dbReference type="RefSeq" id="WP_108973717.1">
    <property type="nucleotide sequence ID" value="NZ_BFBB01000002.1"/>
</dbReference>
<evidence type="ECO:0000256" key="2">
    <source>
        <dbReference type="ARBA" id="ARBA00022679"/>
    </source>
</evidence>
<evidence type="ECO:0000256" key="4">
    <source>
        <dbReference type="ARBA" id="ARBA00044042"/>
    </source>
</evidence>
<dbReference type="SUPFAM" id="SSF53756">
    <property type="entry name" value="UDP-Glycosyltransferase/glycogen phosphorylase"/>
    <property type="match status" value="1"/>
</dbReference>
<keyword evidence="7" id="KW-1185">Reference proteome</keyword>
<protein>
    <recommendedName>
        <fullName evidence="4">lipopolysaccharide heptosyltransferase II</fullName>
        <ecNumber evidence="4">2.4.99.24</ecNumber>
    </recommendedName>
</protein>
<dbReference type="NCBIfam" id="TIGR02195">
    <property type="entry name" value="heptsyl_trn_II"/>
    <property type="match status" value="1"/>
</dbReference>
<organism evidence="6 7">
    <name type="scientific">Leptospira ryugenii</name>
    <dbReference type="NCBI Taxonomy" id="1917863"/>
    <lineage>
        <taxon>Bacteria</taxon>
        <taxon>Pseudomonadati</taxon>
        <taxon>Spirochaetota</taxon>
        <taxon>Spirochaetia</taxon>
        <taxon>Leptospirales</taxon>
        <taxon>Leptospiraceae</taxon>
        <taxon>Leptospira</taxon>
    </lineage>
</organism>
<dbReference type="AlphaFoldDB" id="A0A2P2DX17"/>
<dbReference type="OrthoDB" id="9760688at2"/>
<dbReference type="EC" id="2.4.99.24" evidence="4"/>
<proteinExistence type="inferred from homology"/>
<dbReference type="GO" id="GO:0005829">
    <property type="term" value="C:cytosol"/>
    <property type="evidence" value="ECO:0007669"/>
    <property type="project" value="TreeGrafter"/>
</dbReference>
<evidence type="ECO:0000256" key="3">
    <source>
        <dbReference type="ARBA" id="ARBA00043995"/>
    </source>
</evidence>
<dbReference type="CDD" id="cd03789">
    <property type="entry name" value="GT9_LPS_heptosyltransferase"/>
    <property type="match status" value="1"/>
</dbReference>
<keyword evidence="1" id="KW-0328">Glycosyltransferase</keyword>
<sequence length="356" mass="40340">MKEKILILQTAFLGDLVLSTPFFRALRLLHPEAEIHLVCNLGTESILEGNPDLNAVFPIDKKGKHKGPWGFFQFALALREEGYSKVYAAHFSFRSSLLSWLTGAKERIGYQESGFAFLHTKKVPRPKMGMHEVDKLFSLCYDSTVDFPSGRNRRPFLYPRKADSDAFWKIANEWKLIPKSYIIIAPSSLWETKRMPEEKFVSLISYILRKRKESIVLVGSKADISIQQRIDQLLKIQPLKPKERQRLFSLIGKTSLGELAVWIERAKALVSNDSSPIHFASAFDIPTIMIYGATVPAFGYSSLSTKQRIMEVGGLSCRPCGIHGGRECPEAHFKCMLNQDPEKIFRSLNEIIGSKS</sequence>
<evidence type="ECO:0000313" key="6">
    <source>
        <dbReference type="EMBL" id="GBF49177.1"/>
    </source>
</evidence>
<dbReference type="Gene3D" id="3.40.50.2000">
    <property type="entry name" value="Glycogen Phosphorylase B"/>
    <property type="match status" value="2"/>
</dbReference>
<dbReference type="EMBL" id="BFBB01000002">
    <property type="protein sequence ID" value="GBF49177.1"/>
    <property type="molecule type" value="Genomic_DNA"/>
</dbReference>
<comment type="similarity">
    <text evidence="3">Belongs to the glycosyltransferase 9 family.</text>
</comment>
<keyword evidence="2 6" id="KW-0808">Transferase</keyword>
<dbReference type="InterPro" id="IPR002201">
    <property type="entry name" value="Glyco_trans_9"/>
</dbReference>
<comment type="catalytic activity">
    <reaction evidence="5">
        <text>an L-alpha-D-Hep-(1-&gt;5)-[alpha-Kdo-(2-&gt;4)]-alpha-Kdo-(2-&gt;6)-lipid A + ADP-L-glycero-beta-D-manno-heptose = an L-alpha-D-Hep-(1-&gt;3)-L-alpha-D-Hep-(1-&gt;5)-[alpha-Kdo-(2-&gt;4)]-alpha-Kdo-(2-&gt;6)-lipid A + ADP + H(+)</text>
        <dbReference type="Rhea" id="RHEA:74071"/>
        <dbReference type="ChEBI" id="CHEBI:15378"/>
        <dbReference type="ChEBI" id="CHEBI:61506"/>
        <dbReference type="ChEBI" id="CHEBI:193068"/>
        <dbReference type="ChEBI" id="CHEBI:193069"/>
        <dbReference type="ChEBI" id="CHEBI:456216"/>
        <dbReference type="EC" id="2.4.99.24"/>
    </reaction>
</comment>
<gene>
    <name evidence="6" type="ORF">LPTSP4_06870</name>
</gene>